<dbReference type="EMBL" id="JAOQIO010000084">
    <property type="protein sequence ID" value="MCU6794562.1"/>
    <property type="molecule type" value="Genomic_DNA"/>
</dbReference>
<evidence type="ECO:0000256" key="6">
    <source>
        <dbReference type="SAM" id="Phobius"/>
    </source>
</evidence>
<keyword evidence="3 6" id="KW-0812">Transmembrane</keyword>
<feature type="transmembrane region" description="Helical" evidence="6">
    <location>
        <begin position="21"/>
        <end position="41"/>
    </location>
</feature>
<dbReference type="InterPro" id="IPR033479">
    <property type="entry name" value="dCache_1"/>
</dbReference>
<dbReference type="InterPro" id="IPR003594">
    <property type="entry name" value="HATPase_dom"/>
</dbReference>
<feature type="domain" description="Histidine kinase/HSP90-like ATPase" evidence="7">
    <location>
        <begin position="482"/>
        <end position="597"/>
    </location>
</feature>
<evidence type="ECO:0000313" key="9">
    <source>
        <dbReference type="Proteomes" id="UP001652445"/>
    </source>
</evidence>
<protein>
    <submittedName>
        <fullName evidence="8">Sensor histidine kinase</fullName>
    </submittedName>
</protein>
<dbReference type="PANTHER" id="PTHR34220">
    <property type="entry name" value="SENSOR HISTIDINE KINASE YPDA"/>
    <property type="match status" value="1"/>
</dbReference>
<dbReference type="SUPFAM" id="SSF55874">
    <property type="entry name" value="ATPase domain of HSP90 chaperone/DNA topoisomerase II/histidine kinase"/>
    <property type="match status" value="1"/>
</dbReference>
<organism evidence="8 9">
    <name type="scientific">Paenibacillus baimaensis</name>
    <dbReference type="NCBI Taxonomy" id="2982185"/>
    <lineage>
        <taxon>Bacteria</taxon>
        <taxon>Bacillati</taxon>
        <taxon>Bacillota</taxon>
        <taxon>Bacilli</taxon>
        <taxon>Bacillales</taxon>
        <taxon>Paenibacillaceae</taxon>
        <taxon>Paenibacillus</taxon>
    </lineage>
</organism>
<dbReference type="InterPro" id="IPR010559">
    <property type="entry name" value="Sig_transdc_His_kin_internal"/>
</dbReference>
<proteinExistence type="predicted"/>
<dbReference type="PANTHER" id="PTHR34220:SF7">
    <property type="entry name" value="SENSOR HISTIDINE KINASE YPDA"/>
    <property type="match status" value="1"/>
</dbReference>
<reference evidence="8 9" key="1">
    <citation type="submission" date="2022-09" db="EMBL/GenBank/DDBJ databases">
        <authorList>
            <person name="Han X.L."/>
            <person name="Wang Q."/>
            <person name="Lu T."/>
        </authorList>
    </citation>
    <scope>NUCLEOTIDE SEQUENCE [LARGE SCALE GENOMIC DNA]</scope>
    <source>
        <strain evidence="8 9">WQ 127069</strain>
    </source>
</reference>
<keyword evidence="2" id="KW-1003">Cell membrane</keyword>
<keyword evidence="9" id="KW-1185">Reference proteome</keyword>
<dbReference type="InterPro" id="IPR050640">
    <property type="entry name" value="Bact_2-comp_sensor_kinase"/>
</dbReference>
<feature type="transmembrane region" description="Helical" evidence="6">
    <location>
        <begin position="306"/>
        <end position="331"/>
    </location>
</feature>
<dbReference type="CDD" id="cd18774">
    <property type="entry name" value="PDC2_HK_sensor"/>
    <property type="match status" value="1"/>
</dbReference>
<dbReference type="Pfam" id="PF06580">
    <property type="entry name" value="His_kinase"/>
    <property type="match status" value="1"/>
</dbReference>
<name>A0ABT2UL15_9BACL</name>
<dbReference type="Pfam" id="PF02743">
    <property type="entry name" value="dCache_1"/>
    <property type="match status" value="1"/>
</dbReference>
<comment type="subcellular location">
    <subcellularLocation>
        <location evidence="1">Cell membrane</location>
        <topology evidence="1">Multi-pass membrane protein</topology>
    </subcellularLocation>
</comment>
<comment type="caution">
    <text evidence="8">The sequence shown here is derived from an EMBL/GenBank/DDBJ whole genome shotgun (WGS) entry which is preliminary data.</text>
</comment>
<dbReference type="GO" id="GO:0016301">
    <property type="term" value="F:kinase activity"/>
    <property type="evidence" value="ECO:0007669"/>
    <property type="project" value="UniProtKB-KW"/>
</dbReference>
<dbReference type="SMART" id="SM00387">
    <property type="entry name" value="HATPase_c"/>
    <property type="match status" value="1"/>
</dbReference>
<accession>A0ABT2UL15</accession>
<dbReference type="Pfam" id="PF02518">
    <property type="entry name" value="HATPase_c"/>
    <property type="match status" value="1"/>
</dbReference>
<evidence type="ECO:0000256" key="2">
    <source>
        <dbReference type="ARBA" id="ARBA00022475"/>
    </source>
</evidence>
<dbReference type="Proteomes" id="UP001652445">
    <property type="component" value="Unassembled WGS sequence"/>
</dbReference>
<keyword evidence="8" id="KW-0418">Kinase</keyword>
<dbReference type="InterPro" id="IPR036890">
    <property type="entry name" value="HATPase_C_sf"/>
</dbReference>
<evidence type="ECO:0000256" key="4">
    <source>
        <dbReference type="ARBA" id="ARBA00022989"/>
    </source>
</evidence>
<keyword evidence="8" id="KW-0808">Transferase</keyword>
<evidence type="ECO:0000256" key="3">
    <source>
        <dbReference type="ARBA" id="ARBA00022692"/>
    </source>
</evidence>
<keyword evidence="4 6" id="KW-1133">Transmembrane helix</keyword>
<evidence type="ECO:0000259" key="7">
    <source>
        <dbReference type="SMART" id="SM00387"/>
    </source>
</evidence>
<evidence type="ECO:0000256" key="1">
    <source>
        <dbReference type="ARBA" id="ARBA00004651"/>
    </source>
</evidence>
<evidence type="ECO:0000313" key="8">
    <source>
        <dbReference type="EMBL" id="MCU6794562.1"/>
    </source>
</evidence>
<sequence>MRTRLAFLLSGISKSSIIKKSLLIYLVLILLPSCLLMYGYYRKTSAILERDMSTSMLQTLKQAEYNISGRLDLIENISDGFIANPDVFGFLSSLDKPSYLQYDDFQVLEKLVSSGERNRDIRQIRVFVQPELIYANEDIHFFSLKDIQDSSWLGKARSRNGAIYWGSTHLQSYIGSEPVHVASAARILHDPKNYDRIIGALVVDVKEQLLRQILDRIELAPSQEVFIIDKEGTIVSFLDESRIGSHSELSAEHMNTIWEQEAGYFQTGDSSDFTILYRHIPLSDWTIVAKLPSVEVSGESIALTKISAVIILAAFSIVFIFILVLAFAYAAERLNRRLRELILVLKTEGIDRLDSQNSGDLRKLEQGVARMVQTVHDLTAESYQAKLLERDSQLKVLQSQINPHFLYNTLDSIHWMAVRRKADDISDMIESLSAYFRQSLSKGRYIVTLEEELQLIRSYMHIQNKRNDDGIQMVYLIEDVARYCDLPKMIIQPLVENAVLHGINQKRPKHGTITITASIKNSLLAITVLDDGVGIPPEHLETLLEPPAEPATIQSFGLYNVHERIRLYSQNEPSSGMVITSEWGRWTCVDIVIKITRPSGDEAAELTEGSSDPHND</sequence>
<dbReference type="RefSeq" id="WP_262685696.1">
    <property type="nucleotide sequence ID" value="NZ_JAOQIO010000084.1"/>
</dbReference>
<keyword evidence="5 6" id="KW-0472">Membrane</keyword>
<dbReference type="Gene3D" id="3.30.565.10">
    <property type="entry name" value="Histidine kinase-like ATPase, C-terminal domain"/>
    <property type="match status" value="1"/>
</dbReference>
<dbReference type="Gene3D" id="3.30.450.20">
    <property type="entry name" value="PAS domain"/>
    <property type="match status" value="1"/>
</dbReference>
<evidence type="ECO:0000256" key="5">
    <source>
        <dbReference type="ARBA" id="ARBA00023136"/>
    </source>
</evidence>
<gene>
    <name evidence="8" type="ORF">OB236_20845</name>
</gene>